<dbReference type="SUPFAM" id="SSF53474">
    <property type="entry name" value="alpha/beta-Hydrolases"/>
    <property type="match status" value="1"/>
</dbReference>
<dbReference type="InterPro" id="IPR029058">
    <property type="entry name" value="AB_hydrolase_fold"/>
</dbReference>
<organism evidence="2 3">
    <name type="scientific">Tenacibaculum aiptasiae</name>
    <dbReference type="NCBI Taxonomy" id="426481"/>
    <lineage>
        <taxon>Bacteria</taxon>
        <taxon>Pseudomonadati</taxon>
        <taxon>Bacteroidota</taxon>
        <taxon>Flavobacteriia</taxon>
        <taxon>Flavobacteriales</taxon>
        <taxon>Flavobacteriaceae</taxon>
        <taxon>Tenacibaculum</taxon>
    </lineage>
</organism>
<dbReference type="Pfam" id="PF00561">
    <property type="entry name" value="Abhydrolase_1"/>
    <property type="match status" value="1"/>
</dbReference>
<evidence type="ECO:0000259" key="1">
    <source>
        <dbReference type="Pfam" id="PF00561"/>
    </source>
</evidence>
<proteinExistence type="predicted"/>
<gene>
    <name evidence="2" type="ORF">F7018_15960</name>
</gene>
<dbReference type="RefSeq" id="WP_150901098.1">
    <property type="nucleotide sequence ID" value="NZ_WAAU01000030.1"/>
</dbReference>
<keyword evidence="3" id="KW-1185">Reference proteome</keyword>
<dbReference type="PANTHER" id="PTHR42886:SF29">
    <property type="entry name" value="PUMMELIG, ISOFORM A"/>
    <property type="match status" value="1"/>
</dbReference>
<dbReference type="InterPro" id="IPR000073">
    <property type="entry name" value="AB_hydrolase_1"/>
</dbReference>
<name>A0A7J5A968_9FLAO</name>
<evidence type="ECO:0000313" key="2">
    <source>
        <dbReference type="EMBL" id="KAB1153978.1"/>
    </source>
</evidence>
<dbReference type="Gene3D" id="3.40.50.1820">
    <property type="entry name" value="alpha/beta hydrolase"/>
    <property type="match status" value="1"/>
</dbReference>
<reference evidence="2 3" key="1">
    <citation type="submission" date="2019-09" db="EMBL/GenBank/DDBJ databases">
        <authorList>
            <person name="Cao W.R."/>
        </authorList>
    </citation>
    <scope>NUCLEOTIDE SEQUENCE [LARGE SCALE GENOMIC DNA]</scope>
    <source>
        <strain evidence="3">a4</strain>
    </source>
</reference>
<keyword evidence="2" id="KW-0378">Hydrolase</keyword>
<feature type="domain" description="AB hydrolase-1" evidence="1">
    <location>
        <begin position="31"/>
        <end position="154"/>
    </location>
</feature>
<dbReference type="AlphaFoldDB" id="A0A7J5A968"/>
<dbReference type="OrthoDB" id="9808543at2"/>
<dbReference type="GO" id="GO:0016787">
    <property type="term" value="F:hydrolase activity"/>
    <property type="evidence" value="ECO:0007669"/>
    <property type="project" value="UniProtKB-KW"/>
</dbReference>
<comment type="caution">
    <text evidence="2">The sequence shown here is derived from an EMBL/GenBank/DDBJ whole genome shotgun (WGS) entry which is preliminary data.</text>
</comment>
<dbReference type="Proteomes" id="UP000467305">
    <property type="component" value="Unassembled WGS sequence"/>
</dbReference>
<dbReference type="EMBL" id="WAAU01000030">
    <property type="protein sequence ID" value="KAB1153978.1"/>
    <property type="molecule type" value="Genomic_DNA"/>
</dbReference>
<dbReference type="PANTHER" id="PTHR42886">
    <property type="entry name" value="RE40534P-RELATED"/>
    <property type="match status" value="1"/>
</dbReference>
<accession>A0A7J5A968</accession>
<sequence>MEIVKNIVLERTDKKPVLMDAFFSKEMRQQPVVVFCHGYKGFKDWGAWDLMAESIAKSGYCFVKFNFSHNGGTVENPIDFPDLEAFGNNNYTKELDDLHDVLDWVEVYFSGNTHINTNNIHLIGHSRGGGISIIKASEDNRIQKLITLASISDFGKRTATVGNLKEWKEIGVKYVVNGRTKQQMPHYYQFYTDFKENEARLNIKAAEEKLEIPHLIIHGDHDTSISISEAKELNEWNSKNELVVIKGADHVFNVRHPWNSAELSKELEEVVAEITAFLKR</sequence>
<protein>
    <submittedName>
        <fullName evidence="2">Alpha/beta hydrolase</fullName>
    </submittedName>
</protein>
<evidence type="ECO:0000313" key="3">
    <source>
        <dbReference type="Proteomes" id="UP000467305"/>
    </source>
</evidence>